<organism evidence="2 3">
    <name type="scientific">Pleurodeles waltl</name>
    <name type="common">Iberian ribbed newt</name>
    <dbReference type="NCBI Taxonomy" id="8319"/>
    <lineage>
        <taxon>Eukaryota</taxon>
        <taxon>Metazoa</taxon>
        <taxon>Chordata</taxon>
        <taxon>Craniata</taxon>
        <taxon>Vertebrata</taxon>
        <taxon>Euteleostomi</taxon>
        <taxon>Amphibia</taxon>
        <taxon>Batrachia</taxon>
        <taxon>Caudata</taxon>
        <taxon>Salamandroidea</taxon>
        <taxon>Salamandridae</taxon>
        <taxon>Pleurodelinae</taxon>
        <taxon>Pleurodeles</taxon>
    </lineage>
</organism>
<dbReference type="EMBL" id="JANPWB010000010">
    <property type="protein sequence ID" value="KAJ1138360.1"/>
    <property type="molecule type" value="Genomic_DNA"/>
</dbReference>
<name>A0AAV7QDV2_PLEWA</name>
<protein>
    <submittedName>
        <fullName evidence="2">Uncharacterized protein</fullName>
    </submittedName>
</protein>
<proteinExistence type="predicted"/>
<keyword evidence="3" id="KW-1185">Reference proteome</keyword>
<dbReference type="AlphaFoldDB" id="A0AAV7QDV2"/>
<feature type="region of interest" description="Disordered" evidence="1">
    <location>
        <begin position="23"/>
        <end position="76"/>
    </location>
</feature>
<evidence type="ECO:0000313" key="2">
    <source>
        <dbReference type="EMBL" id="KAJ1138360.1"/>
    </source>
</evidence>
<comment type="caution">
    <text evidence="2">The sequence shown here is derived from an EMBL/GenBank/DDBJ whole genome shotgun (WGS) entry which is preliminary data.</text>
</comment>
<feature type="compositionally biased region" description="Basic and acidic residues" evidence="1">
    <location>
        <begin position="51"/>
        <end position="65"/>
    </location>
</feature>
<accession>A0AAV7QDV2</accession>
<sequence length="111" mass="12505">MKSKLMQQQASLPDTRKFRFFCQKEVRGTRKRSGRRRESANQREGSGPSEGGRELEGKRREDRARARGSLSAPSPRVPGVLKVICKSIQKIVLAFHPMTSASTLKHNSDCH</sequence>
<gene>
    <name evidence="2" type="ORF">NDU88_004747</name>
</gene>
<evidence type="ECO:0000313" key="3">
    <source>
        <dbReference type="Proteomes" id="UP001066276"/>
    </source>
</evidence>
<evidence type="ECO:0000256" key="1">
    <source>
        <dbReference type="SAM" id="MobiDB-lite"/>
    </source>
</evidence>
<reference evidence="2" key="1">
    <citation type="journal article" date="2022" name="bioRxiv">
        <title>Sequencing and chromosome-scale assembly of the giantPleurodeles waltlgenome.</title>
        <authorList>
            <person name="Brown T."/>
            <person name="Elewa A."/>
            <person name="Iarovenko S."/>
            <person name="Subramanian E."/>
            <person name="Araus A.J."/>
            <person name="Petzold A."/>
            <person name="Susuki M."/>
            <person name="Suzuki K.-i.T."/>
            <person name="Hayashi T."/>
            <person name="Toyoda A."/>
            <person name="Oliveira C."/>
            <person name="Osipova E."/>
            <person name="Leigh N.D."/>
            <person name="Simon A."/>
            <person name="Yun M.H."/>
        </authorList>
    </citation>
    <scope>NUCLEOTIDE SEQUENCE</scope>
    <source>
        <strain evidence="2">20211129_DDA</strain>
        <tissue evidence="2">Liver</tissue>
    </source>
</reference>
<dbReference type="Proteomes" id="UP001066276">
    <property type="component" value="Chromosome 6"/>
</dbReference>